<dbReference type="PANTHER" id="PTHR30559">
    <property type="entry name" value="FRUCTOSE-BISPHOSPHATE ALDOLASE CLASS 2"/>
    <property type="match status" value="1"/>
</dbReference>
<comment type="cofactor">
    <cofactor evidence="12 13">
        <name>Zn(2+)</name>
        <dbReference type="ChEBI" id="CHEBI:29105"/>
    </cofactor>
    <text evidence="12 13">Binds 2 Zn(2+) ions per subunit. One is catalytic and the other provides a structural contribution.</text>
</comment>
<evidence type="ECO:0000256" key="12">
    <source>
        <dbReference type="PIRSR" id="PIRSR001359-3"/>
    </source>
</evidence>
<evidence type="ECO:0000256" key="3">
    <source>
        <dbReference type="ARBA" id="ARBA00004714"/>
    </source>
</evidence>
<dbReference type="RefSeq" id="XP_013327896.1">
    <property type="nucleotide sequence ID" value="XM_013472442.1"/>
</dbReference>
<keyword evidence="8 13" id="KW-0324">Glycolysis</keyword>
<dbReference type="NCBIfam" id="TIGR00167">
    <property type="entry name" value="cbbA"/>
    <property type="match status" value="1"/>
</dbReference>
<comment type="function">
    <text evidence="2 13">Catalyzes the aldol condensation of dihydroxyacetone phosphate (DHAP or glycerone-phosphate) with glyceraldehyde 3-phosphate (G3P) to form fructose 1,6-bisphosphate (FBP) in gluconeogenesis and the reverse reaction in glycolysis.</text>
</comment>
<dbReference type="GO" id="GO:0061621">
    <property type="term" value="P:canonical glycolysis"/>
    <property type="evidence" value="ECO:0007669"/>
    <property type="project" value="EnsemblFungi"/>
</dbReference>
<dbReference type="OrthoDB" id="35652at2759"/>
<evidence type="ECO:0000256" key="13">
    <source>
        <dbReference type="RuleBase" id="RU366023"/>
    </source>
</evidence>
<dbReference type="EMBL" id="LASV01000191">
    <property type="protein sequence ID" value="KKA21284.1"/>
    <property type="molecule type" value="Genomic_DNA"/>
</dbReference>
<evidence type="ECO:0000256" key="11">
    <source>
        <dbReference type="PIRSR" id="PIRSR001359-2"/>
    </source>
</evidence>
<evidence type="ECO:0000256" key="4">
    <source>
        <dbReference type="ARBA" id="ARBA00005812"/>
    </source>
</evidence>
<evidence type="ECO:0000256" key="10">
    <source>
        <dbReference type="PIRSR" id="PIRSR001359-1"/>
    </source>
</evidence>
<name>A0A0F4YSS0_RASE3</name>
<evidence type="ECO:0000256" key="9">
    <source>
        <dbReference type="ARBA" id="ARBA00023239"/>
    </source>
</evidence>
<reference evidence="14 15" key="1">
    <citation type="submission" date="2015-04" db="EMBL/GenBank/DDBJ databases">
        <authorList>
            <person name="Heijne W.H."/>
            <person name="Fedorova N.D."/>
            <person name="Nierman W.C."/>
            <person name="Vollebregt A.W."/>
            <person name="Zhao Z."/>
            <person name="Wu L."/>
            <person name="Kumar M."/>
            <person name="Stam H."/>
            <person name="van den Berg M.A."/>
            <person name="Pel H.J."/>
        </authorList>
    </citation>
    <scope>NUCLEOTIDE SEQUENCE [LARGE SCALE GENOMIC DNA]</scope>
    <source>
        <strain evidence="14 15">CBS 393.64</strain>
    </source>
</reference>
<evidence type="ECO:0000256" key="7">
    <source>
        <dbReference type="ARBA" id="ARBA00022833"/>
    </source>
</evidence>
<dbReference type="GO" id="GO:0004332">
    <property type="term" value="F:fructose-bisphosphate aldolase activity"/>
    <property type="evidence" value="ECO:0007669"/>
    <property type="project" value="UniProtKB-EC"/>
</dbReference>
<accession>A0A0F4YSS0</accession>
<proteinExistence type="inferred from homology"/>
<dbReference type="EC" id="4.1.2.13" evidence="5 13"/>
<dbReference type="FunFam" id="3.20.20.70:FF:000013">
    <property type="entry name" value="Class II fructose-bisphosphate aldolase"/>
    <property type="match status" value="1"/>
</dbReference>
<dbReference type="NCBIfam" id="TIGR01520">
    <property type="entry name" value="FruBisAldo_II_A"/>
    <property type="match status" value="1"/>
</dbReference>
<dbReference type="Pfam" id="PF01116">
    <property type="entry name" value="F_bP_aldolase"/>
    <property type="match status" value="1"/>
</dbReference>
<dbReference type="InterPro" id="IPR006411">
    <property type="entry name" value="Fruct_bisP_bact"/>
</dbReference>
<gene>
    <name evidence="14" type="ORF">T310_4660</name>
</gene>
<evidence type="ECO:0000256" key="5">
    <source>
        <dbReference type="ARBA" id="ARBA00013068"/>
    </source>
</evidence>
<comment type="pathway">
    <text evidence="3 13">Carbohydrate degradation; glycolysis; D-glyceraldehyde 3-phosphate and glycerone phosphate from D-glucose: step 4/4.</text>
</comment>
<sequence length="367" mass="40574">MGLLDKLSRKSGVIVGDDVLRLFEYAQQNNFAVPAINVTSSSTAVAALEAARDKNCPIILQVSQGGAAYFAGKGVPNGNQEASIAGAIAAAHYIRSIAPAYGIPVVLHTDHCAKKLLPWLDGMLDEDERYFKIHGEPLFSSHMIDLSEEPVDWNIQTTAKYLQRAAPMKQWLEMWSDGSFQEIGITGGEEDGVNNEDVEKKSLYTQPEDILAIYNVLAPISPYFSIAAGFGNVHGVYKPGNVRLHPELLKKHQAYVKEKTGSSKDKPVYFVFHGGSGSTKEEYKEAISYGVVKVNLDTDMQYAYLSGVRDYILKKKDYLMSPVGNPEGEDKPNKKYFDPRVWVREGEKQMSARVQVALDDFNTAGQL</sequence>
<evidence type="ECO:0000256" key="8">
    <source>
        <dbReference type="ARBA" id="ARBA00023152"/>
    </source>
</evidence>
<dbReference type="PANTHER" id="PTHR30559:SF0">
    <property type="entry name" value="FRUCTOSE-BISPHOSPHATE ALDOLASE"/>
    <property type="match status" value="1"/>
</dbReference>
<organism evidence="14 15">
    <name type="scientific">Rasamsonia emersonii (strain ATCC 16479 / CBS 393.64 / IMI 116815)</name>
    <dbReference type="NCBI Taxonomy" id="1408163"/>
    <lineage>
        <taxon>Eukaryota</taxon>
        <taxon>Fungi</taxon>
        <taxon>Dikarya</taxon>
        <taxon>Ascomycota</taxon>
        <taxon>Pezizomycotina</taxon>
        <taxon>Eurotiomycetes</taxon>
        <taxon>Eurotiomycetidae</taxon>
        <taxon>Eurotiales</taxon>
        <taxon>Trichocomaceae</taxon>
        <taxon>Rasamsonia</taxon>
    </lineage>
</organism>
<keyword evidence="6 12" id="KW-0479">Metal-binding</keyword>
<dbReference type="Proteomes" id="UP000053958">
    <property type="component" value="Unassembled WGS sequence"/>
</dbReference>
<feature type="binding site" evidence="12">
    <location>
        <position position="234"/>
    </location>
    <ligand>
        <name>Zn(2+)</name>
        <dbReference type="ChEBI" id="CHEBI:29105"/>
        <label>1</label>
        <note>catalytic</note>
    </ligand>
</feature>
<evidence type="ECO:0000256" key="2">
    <source>
        <dbReference type="ARBA" id="ARBA00002181"/>
    </source>
</evidence>
<comment type="catalytic activity">
    <reaction evidence="1 13">
        <text>beta-D-fructose 1,6-bisphosphate = D-glyceraldehyde 3-phosphate + dihydroxyacetone phosphate</text>
        <dbReference type="Rhea" id="RHEA:14729"/>
        <dbReference type="ChEBI" id="CHEBI:32966"/>
        <dbReference type="ChEBI" id="CHEBI:57642"/>
        <dbReference type="ChEBI" id="CHEBI:59776"/>
        <dbReference type="EC" id="4.1.2.13"/>
    </reaction>
</comment>
<protein>
    <recommendedName>
        <fullName evidence="5 13">Fructose-bisphosphate aldolase</fullName>
        <shortName evidence="13">FBP aldolase</shortName>
        <ecNumber evidence="5 13">4.1.2.13</ecNumber>
    </recommendedName>
</protein>
<evidence type="ECO:0000313" key="15">
    <source>
        <dbReference type="Proteomes" id="UP000053958"/>
    </source>
</evidence>
<feature type="binding site" evidence="11">
    <location>
        <position position="235"/>
    </location>
    <ligand>
        <name>dihydroxyacetone phosphate</name>
        <dbReference type="ChEBI" id="CHEBI:57642"/>
    </ligand>
</feature>
<dbReference type="PROSITE" id="PS00602">
    <property type="entry name" value="ALDOLASE_CLASS_II_1"/>
    <property type="match status" value="1"/>
</dbReference>
<dbReference type="STRING" id="1408163.A0A0F4YSS0"/>
<dbReference type="GeneID" id="25317007"/>
<feature type="binding site" evidence="12">
    <location>
        <position position="182"/>
    </location>
    <ligand>
        <name>Zn(2+)</name>
        <dbReference type="ChEBI" id="CHEBI:29105"/>
        <label>2</label>
    </ligand>
</feature>
<evidence type="ECO:0000313" key="14">
    <source>
        <dbReference type="EMBL" id="KKA21284.1"/>
    </source>
</evidence>
<dbReference type="GO" id="GO:0008270">
    <property type="term" value="F:zinc ion binding"/>
    <property type="evidence" value="ECO:0007669"/>
    <property type="project" value="UniProtKB-UniRule"/>
</dbReference>
<evidence type="ECO:0000256" key="1">
    <source>
        <dbReference type="ARBA" id="ARBA00000441"/>
    </source>
</evidence>
<dbReference type="AlphaFoldDB" id="A0A0F4YSS0"/>
<dbReference type="PIRSF" id="PIRSF001359">
    <property type="entry name" value="F_bP_aldolase_II"/>
    <property type="match status" value="1"/>
</dbReference>
<dbReference type="GO" id="GO:0006094">
    <property type="term" value="P:gluconeogenesis"/>
    <property type="evidence" value="ECO:0007669"/>
    <property type="project" value="EnsemblFungi"/>
</dbReference>
<feature type="binding site" evidence="12">
    <location>
        <position position="111"/>
    </location>
    <ligand>
        <name>Zn(2+)</name>
        <dbReference type="ChEBI" id="CHEBI:29105"/>
        <label>1</label>
        <note>catalytic</note>
    </ligand>
</feature>
<feature type="binding site" evidence="11">
    <location>
        <begin position="274"/>
        <end position="276"/>
    </location>
    <ligand>
        <name>dihydroxyacetone phosphate</name>
        <dbReference type="ChEBI" id="CHEBI:57642"/>
    </ligand>
</feature>
<keyword evidence="9 13" id="KW-0456">Lyase</keyword>
<dbReference type="InterPro" id="IPR013785">
    <property type="entry name" value="Aldolase_TIM"/>
</dbReference>
<feature type="active site" description="Proton donor" evidence="10">
    <location>
        <position position="110"/>
    </location>
</feature>
<comment type="similarity">
    <text evidence="4 13">Belongs to the class II fructose-bisphosphate aldolase family.</text>
</comment>
<comment type="caution">
    <text evidence="14">The sequence shown here is derived from an EMBL/GenBank/DDBJ whole genome shotgun (WGS) entry which is preliminary data.</text>
</comment>
<dbReference type="InterPro" id="IPR000771">
    <property type="entry name" value="FBA_II"/>
</dbReference>
<dbReference type="SUPFAM" id="SSF51569">
    <property type="entry name" value="Aldolase"/>
    <property type="match status" value="1"/>
</dbReference>
<feature type="binding site" evidence="12">
    <location>
        <position position="145"/>
    </location>
    <ligand>
        <name>Zn(2+)</name>
        <dbReference type="ChEBI" id="CHEBI:29105"/>
        <label>2</label>
    </ligand>
</feature>
<feature type="binding site" evidence="12">
    <location>
        <position position="273"/>
    </location>
    <ligand>
        <name>Zn(2+)</name>
        <dbReference type="ChEBI" id="CHEBI:29105"/>
        <label>1</label>
        <note>catalytic</note>
    </ligand>
</feature>
<dbReference type="UniPathway" id="UPA00109">
    <property type="reaction ID" value="UER00183"/>
</dbReference>
<dbReference type="GO" id="GO:1904408">
    <property type="term" value="F:melatonin binding"/>
    <property type="evidence" value="ECO:0007669"/>
    <property type="project" value="EnsemblFungi"/>
</dbReference>
<keyword evidence="15" id="KW-1185">Reference proteome</keyword>
<dbReference type="GO" id="GO:0005739">
    <property type="term" value="C:mitochondrion"/>
    <property type="evidence" value="ECO:0007669"/>
    <property type="project" value="EnsemblFungi"/>
</dbReference>
<dbReference type="Gene3D" id="3.20.20.70">
    <property type="entry name" value="Aldolase class I"/>
    <property type="match status" value="1"/>
</dbReference>
<feature type="binding site" evidence="11">
    <location>
        <begin position="295"/>
        <end position="298"/>
    </location>
    <ligand>
        <name>dihydroxyacetone phosphate</name>
        <dbReference type="ChEBI" id="CHEBI:57642"/>
    </ligand>
</feature>
<dbReference type="NCBIfam" id="NF006628">
    <property type="entry name" value="PRK09197.1"/>
    <property type="match status" value="1"/>
</dbReference>
<dbReference type="CDD" id="cd00946">
    <property type="entry name" value="FBP_aldolase_IIA"/>
    <property type="match status" value="1"/>
</dbReference>
<keyword evidence="7 12" id="KW-0862">Zinc</keyword>
<evidence type="ECO:0000256" key="6">
    <source>
        <dbReference type="ARBA" id="ARBA00022723"/>
    </source>
</evidence>
<dbReference type="GO" id="GO:0005829">
    <property type="term" value="C:cytosol"/>
    <property type="evidence" value="ECO:0007669"/>
    <property type="project" value="EnsemblFungi"/>
</dbReference>